<gene>
    <name evidence="1" type="ORF">ACFQ1S_04370</name>
</gene>
<reference evidence="2" key="1">
    <citation type="journal article" date="2019" name="Int. J. Syst. Evol. Microbiol.">
        <title>The Global Catalogue of Microorganisms (GCM) 10K type strain sequencing project: providing services to taxonomists for standard genome sequencing and annotation.</title>
        <authorList>
            <consortium name="The Broad Institute Genomics Platform"/>
            <consortium name="The Broad Institute Genome Sequencing Center for Infectious Disease"/>
            <person name="Wu L."/>
            <person name="Ma J."/>
        </authorList>
    </citation>
    <scope>NUCLEOTIDE SEQUENCE [LARGE SCALE GENOMIC DNA]</scope>
    <source>
        <strain evidence="2">JCM 31486</strain>
    </source>
</reference>
<organism evidence="1 2">
    <name type="scientific">Kibdelosporangium lantanae</name>
    <dbReference type="NCBI Taxonomy" id="1497396"/>
    <lineage>
        <taxon>Bacteria</taxon>
        <taxon>Bacillati</taxon>
        <taxon>Actinomycetota</taxon>
        <taxon>Actinomycetes</taxon>
        <taxon>Pseudonocardiales</taxon>
        <taxon>Pseudonocardiaceae</taxon>
        <taxon>Kibdelosporangium</taxon>
    </lineage>
</organism>
<keyword evidence="2" id="KW-1185">Reference proteome</keyword>
<name>A0ABW3M5L1_9PSEU</name>
<feature type="non-terminal residue" evidence="1">
    <location>
        <position position="190"/>
    </location>
</feature>
<dbReference type="EMBL" id="JBHTIS010000150">
    <property type="protein sequence ID" value="MFD1044884.1"/>
    <property type="molecule type" value="Genomic_DNA"/>
</dbReference>
<evidence type="ECO:0000313" key="1">
    <source>
        <dbReference type="EMBL" id="MFD1044884.1"/>
    </source>
</evidence>
<accession>A0ABW3M5L1</accession>
<dbReference type="Proteomes" id="UP001597045">
    <property type="component" value="Unassembled WGS sequence"/>
</dbReference>
<protein>
    <recommendedName>
        <fullName evidence="3">DUF1349 domain-containing protein</fullName>
    </recommendedName>
</protein>
<evidence type="ECO:0000313" key="2">
    <source>
        <dbReference type="Proteomes" id="UP001597045"/>
    </source>
</evidence>
<sequence length="190" mass="21318">MSEHLLDDRGYVRDWLVAGPWNEPLDLTGTLDPDGSPWGPDGRWVLTNGPDVTPFKAKLYSLSPLVEESVTPVVEGEKVTYSGRSDVWRRVHTMSDGLVDLSEFCFTPEKRIALAATVVEVDQAEWRTLEIASTGPLLLFSGGECVLRTTRVTYMEPATHRVDVWLPSGRTELVACLWQVGFRECRQVVR</sequence>
<comment type="caution">
    <text evidence="1">The sequence shown here is derived from an EMBL/GenBank/DDBJ whole genome shotgun (WGS) entry which is preliminary data.</text>
</comment>
<proteinExistence type="predicted"/>
<evidence type="ECO:0008006" key="3">
    <source>
        <dbReference type="Google" id="ProtNLM"/>
    </source>
</evidence>